<evidence type="ECO:0000313" key="1">
    <source>
        <dbReference type="EMBL" id="SVE47271.1"/>
    </source>
</evidence>
<proteinExistence type="predicted"/>
<sequence>GAGDKGQFARKLVKAWALATGQNILAINKESLNSLKGRPFEADVGIEESEGYKPKNKIEAFILRESGTFSQNIDLNVEELKEDDRDNKNVPF</sequence>
<dbReference type="EMBL" id="UINC01219689">
    <property type="protein sequence ID" value="SVE47271.1"/>
    <property type="molecule type" value="Genomic_DNA"/>
</dbReference>
<organism evidence="1">
    <name type="scientific">marine metagenome</name>
    <dbReference type="NCBI Taxonomy" id="408172"/>
    <lineage>
        <taxon>unclassified sequences</taxon>
        <taxon>metagenomes</taxon>
        <taxon>ecological metagenomes</taxon>
    </lineage>
</organism>
<gene>
    <name evidence="1" type="ORF">METZ01_LOCUS500125</name>
</gene>
<accession>A0A383DRZ0</accession>
<dbReference type="AlphaFoldDB" id="A0A383DRZ0"/>
<feature type="non-terminal residue" evidence="1">
    <location>
        <position position="1"/>
    </location>
</feature>
<name>A0A383DRZ0_9ZZZZ</name>
<protein>
    <submittedName>
        <fullName evidence="1">Uncharacterized protein</fullName>
    </submittedName>
</protein>
<reference evidence="1" key="1">
    <citation type="submission" date="2018-05" db="EMBL/GenBank/DDBJ databases">
        <authorList>
            <person name="Lanie J.A."/>
            <person name="Ng W.-L."/>
            <person name="Kazmierczak K.M."/>
            <person name="Andrzejewski T.M."/>
            <person name="Davidsen T.M."/>
            <person name="Wayne K.J."/>
            <person name="Tettelin H."/>
            <person name="Glass J.I."/>
            <person name="Rusch D."/>
            <person name="Podicherti R."/>
            <person name="Tsui H.-C.T."/>
            <person name="Winkler M.E."/>
        </authorList>
    </citation>
    <scope>NUCLEOTIDE SEQUENCE</scope>
</reference>